<dbReference type="SUPFAM" id="SSF55874">
    <property type="entry name" value="ATPase domain of HSP90 chaperone/DNA topoisomerase II/histidine kinase"/>
    <property type="match status" value="1"/>
</dbReference>
<dbReference type="InterPro" id="IPR036890">
    <property type="entry name" value="HATPase_C_sf"/>
</dbReference>
<evidence type="ECO:0000256" key="1">
    <source>
        <dbReference type="ARBA" id="ARBA00000085"/>
    </source>
</evidence>
<comment type="catalytic activity">
    <reaction evidence="1">
        <text>ATP + protein L-histidine = ADP + protein N-phospho-L-histidine.</text>
        <dbReference type="EC" id="2.7.13.3"/>
    </reaction>
</comment>
<gene>
    <name evidence="8" type="ORF">LCGC14_1973440</name>
</gene>
<evidence type="ECO:0000259" key="7">
    <source>
        <dbReference type="PROSITE" id="PS50109"/>
    </source>
</evidence>
<reference evidence="8" key="1">
    <citation type="journal article" date="2015" name="Nature">
        <title>Complex archaea that bridge the gap between prokaryotes and eukaryotes.</title>
        <authorList>
            <person name="Spang A."/>
            <person name="Saw J.H."/>
            <person name="Jorgensen S.L."/>
            <person name="Zaremba-Niedzwiedzka K."/>
            <person name="Martijn J."/>
            <person name="Lind A.E."/>
            <person name="van Eijk R."/>
            <person name="Schleper C."/>
            <person name="Guy L."/>
            <person name="Ettema T.J."/>
        </authorList>
    </citation>
    <scope>NUCLEOTIDE SEQUENCE</scope>
</reference>
<dbReference type="InterPro" id="IPR003594">
    <property type="entry name" value="HATPase_dom"/>
</dbReference>
<dbReference type="SUPFAM" id="SSF55785">
    <property type="entry name" value="PYP-like sensor domain (PAS domain)"/>
    <property type="match status" value="2"/>
</dbReference>
<accession>A0A0F9FZ84</accession>
<evidence type="ECO:0000313" key="8">
    <source>
        <dbReference type="EMBL" id="KKL83566.1"/>
    </source>
</evidence>
<keyword evidence="6" id="KW-0175">Coiled coil</keyword>
<evidence type="ECO:0000256" key="4">
    <source>
        <dbReference type="ARBA" id="ARBA00022679"/>
    </source>
</evidence>
<dbReference type="SMART" id="SM00387">
    <property type="entry name" value="HATPase_c"/>
    <property type="match status" value="1"/>
</dbReference>
<keyword evidence="5" id="KW-0418">Kinase</keyword>
<evidence type="ECO:0000256" key="5">
    <source>
        <dbReference type="ARBA" id="ARBA00022777"/>
    </source>
</evidence>
<dbReference type="CDD" id="cd00075">
    <property type="entry name" value="HATPase"/>
    <property type="match status" value="1"/>
</dbReference>
<evidence type="ECO:0000256" key="3">
    <source>
        <dbReference type="ARBA" id="ARBA00022553"/>
    </source>
</evidence>
<organism evidence="8">
    <name type="scientific">marine sediment metagenome</name>
    <dbReference type="NCBI Taxonomy" id="412755"/>
    <lineage>
        <taxon>unclassified sequences</taxon>
        <taxon>metagenomes</taxon>
        <taxon>ecological metagenomes</taxon>
    </lineage>
</organism>
<dbReference type="EMBL" id="LAZR01021946">
    <property type="protein sequence ID" value="KKL83566.1"/>
    <property type="molecule type" value="Genomic_DNA"/>
</dbReference>
<evidence type="ECO:0000256" key="6">
    <source>
        <dbReference type="SAM" id="Coils"/>
    </source>
</evidence>
<dbReference type="PANTHER" id="PTHR43304:SF1">
    <property type="entry name" value="PAC DOMAIN-CONTAINING PROTEIN"/>
    <property type="match status" value="1"/>
</dbReference>
<protein>
    <recommendedName>
        <fullName evidence="2">histidine kinase</fullName>
        <ecNumber evidence="2">2.7.13.3</ecNumber>
    </recommendedName>
</protein>
<dbReference type="PROSITE" id="PS50109">
    <property type="entry name" value="HIS_KIN"/>
    <property type="match status" value="1"/>
</dbReference>
<evidence type="ECO:0000256" key="2">
    <source>
        <dbReference type="ARBA" id="ARBA00012438"/>
    </source>
</evidence>
<dbReference type="Gene3D" id="1.10.287.130">
    <property type="match status" value="1"/>
</dbReference>
<dbReference type="InterPro" id="IPR000014">
    <property type="entry name" value="PAS"/>
</dbReference>
<dbReference type="InterPro" id="IPR052162">
    <property type="entry name" value="Sensor_kinase/Photoreceptor"/>
</dbReference>
<dbReference type="CDD" id="cd00130">
    <property type="entry name" value="PAS"/>
    <property type="match status" value="1"/>
</dbReference>
<name>A0A0F9FZ84_9ZZZZ</name>
<dbReference type="InterPro" id="IPR004358">
    <property type="entry name" value="Sig_transdc_His_kin-like_C"/>
</dbReference>
<dbReference type="AlphaFoldDB" id="A0A0F9FZ84"/>
<proteinExistence type="predicted"/>
<dbReference type="InterPro" id="IPR005467">
    <property type="entry name" value="His_kinase_dom"/>
</dbReference>
<dbReference type="PRINTS" id="PR00344">
    <property type="entry name" value="BCTRLSENSOR"/>
</dbReference>
<feature type="domain" description="Histidine kinase" evidence="7">
    <location>
        <begin position="290"/>
        <end position="512"/>
    </location>
</feature>
<dbReference type="InterPro" id="IPR035965">
    <property type="entry name" value="PAS-like_dom_sf"/>
</dbReference>
<dbReference type="GO" id="GO:0004673">
    <property type="term" value="F:protein histidine kinase activity"/>
    <property type="evidence" value="ECO:0007669"/>
    <property type="project" value="UniProtKB-EC"/>
</dbReference>
<sequence length="512" mass="59902">MIEKSIDESEKVFRELFDNISSGVSVYDAVNSGNDFILKDMNKAGEIINKFKKKDVVGKTLSDLFPGLKDYDMFFEVFKRVWKTGKSERIPTSLYKDERITQWIECYVYKLPSKRLVIMYNDVTEHRTTEMELQKLNEELEQRVEERTNELVVSEKKLGEIFGIFPDLFFLVDRDSLILEYKGAEEDLYLPPEEFLGKRITDVLPEKESKMILKAIQATENTHEPNRVEYSLQIRDKIKYFEGRIQYLADNRVAIFIRNITELKQAEKNVVESEEKYRKAYSQVNLYKDIFAHDINNILQNIHSSVELSSLYVNSPEKLHTIKELYEIIIEQVNRGKKLIRNIKKITEIDETDIELEKIESIRELNRAIEFTKTGFPNRNISIQVYNPPPKIYLLANNLLLDVFENILINAVRHNDKSNIEITIDINIEAVEHKNYVKFEFKDNGLGISDYRKKDIFEKGTRTTQKSKGMGLGLSLVKKIVDNFHGDIWVEDRIKGDYKQGCNFVVLLQNAE</sequence>
<dbReference type="Pfam" id="PF13426">
    <property type="entry name" value="PAS_9"/>
    <property type="match status" value="2"/>
</dbReference>
<dbReference type="SMART" id="SM00091">
    <property type="entry name" value="PAS"/>
    <property type="match status" value="2"/>
</dbReference>
<keyword evidence="4" id="KW-0808">Transferase</keyword>
<comment type="caution">
    <text evidence="8">The sequence shown here is derived from an EMBL/GenBank/DDBJ whole genome shotgun (WGS) entry which is preliminary data.</text>
</comment>
<dbReference type="EC" id="2.7.13.3" evidence="2"/>
<dbReference type="Gene3D" id="3.30.565.10">
    <property type="entry name" value="Histidine kinase-like ATPase, C-terminal domain"/>
    <property type="match status" value="1"/>
</dbReference>
<dbReference type="Gene3D" id="3.30.450.20">
    <property type="entry name" value="PAS domain"/>
    <property type="match status" value="2"/>
</dbReference>
<feature type="coiled-coil region" evidence="6">
    <location>
        <begin position="123"/>
        <end position="157"/>
    </location>
</feature>
<keyword evidence="3" id="KW-0597">Phosphoprotein</keyword>
<dbReference type="PANTHER" id="PTHR43304">
    <property type="entry name" value="PHYTOCHROME-LIKE PROTEIN CPH1"/>
    <property type="match status" value="1"/>
</dbReference>
<dbReference type="Pfam" id="PF02518">
    <property type="entry name" value="HATPase_c"/>
    <property type="match status" value="1"/>
</dbReference>